<evidence type="ECO:0000256" key="16">
    <source>
        <dbReference type="ARBA" id="ARBA00038053"/>
    </source>
</evidence>
<evidence type="ECO:0000256" key="12">
    <source>
        <dbReference type="ARBA" id="ARBA00023306"/>
    </source>
</evidence>
<feature type="transmembrane region" description="Helical" evidence="21">
    <location>
        <begin position="222"/>
        <end position="241"/>
    </location>
</feature>
<dbReference type="AlphaFoldDB" id="A0A2M6XB07"/>
<name>A0A2M6XB07_9BACT</name>
<evidence type="ECO:0000256" key="13">
    <source>
        <dbReference type="ARBA" id="ARBA00023316"/>
    </source>
</evidence>
<keyword evidence="3" id="KW-1003">Cell membrane</keyword>
<feature type="transmembrane region" description="Helical" evidence="21">
    <location>
        <begin position="181"/>
        <end position="201"/>
    </location>
</feature>
<keyword evidence="4" id="KW-0132">Cell division</keyword>
<evidence type="ECO:0000256" key="5">
    <source>
        <dbReference type="ARBA" id="ARBA00022676"/>
    </source>
</evidence>
<feature type="transmembrane region" description="Helical" evidence="21">
    <location>
        <begin position="144"/>
        <end position="175"/>
    </location>
</feature>
<dbReference type="Pfam" id="PF01098">
    <property type="entry name" value="FTSW_RODA_SPOVE"/>
    <property type="match status" value="1"/>
</dbReference>
<keyword evidence="13" id="KW-0961">Cell wall biogenesis/degradation</keyword>
<feature type="transmembrane region" description="Helical" evidence="21">
    <location>
        <begin position="114"/>
        <end position="132"/>
    </location>
</feature>
<evidence type="ECO:0000313" key="23">
    <source>
        <dbReference type="Proteomes" id="UP000231214"/>
    </source>
</evidence>
<protein>
    <recommendedName>
        <fullName evidence="17">Probable peptidoglycan glycosyltransferase FtsW</fullName>
        <ecNumber evidence="19">2.4.99.28</ecNumber>
    </recommendedName>
    <alternativeName>
        <fullName evidence="18">Cell division protein FtsW</fullName>
    </alternativeName>
    <alternativeName>
        <fullName evidence="15">Cell wall polymerase</fullName>
    </alternativeName>
    <alternativeName>
        <fullName evidence="14">Peptidoglycan polymerase</fullName>
    </alternativeName>
</protein>
<evidence type="ECO:0000256" key="19">
    <source>
        <dbReference type="ARBA" id="ARBA00044770"/>
    </source>
</evidence>
<keyword evidence="6" id="KW-0808">Transferase</keyword>
<evidence type="ECO:0000256" key="15">
    <source>
        <dbReference type="ARBA" id="ARBA00033270"/>
    </source>
</evidence>
<dbReference type="GO" id="GO:0015648">
    <property type="term" value="F:lipid-linked peptidoglycan transporter activity"/>
    <property type="evidence" value="ECO:0007669"/>
    <property type="project" value="TreeGrafter"/>
</dbReference>
<dbReference type="InterPro" id="IPR001182">
    <property type="entry name" value="FtsW/RodA"/>
</dbReference>
<dbReference type="PANTHER" id="PTHR30474:SF2">
    <property type="entry name" value="PEPTIDOGLYCAN GLYCOSYLTRANSFERASE FTSW-RELATED"/>
    <property type="match status" value="1"/>
</dbReference>
<evidence type="ECO:0000256" key="21">
    <source>
        <dbReference type="SAM" id="Phobius"/>
    </source>
</evidence>
<evidence type="ECO:0000256" key="3">
    <source>
        <dbReference type="ARBA" id="ARBA00022475"/>
    </source>
</evidence>
<dbReference type="GO" id="GO:0051301">
    <property type="term" value="P:cell division"/>
    <property type="evidence" value="ECO:0007669"/>
    <property type="project" value="UniProtKB-KW"/>
</dbReference>
<evidence type="ECO:0000256" key="2">
    <source>
        <dbReference type="ARBA" id="ARBA00004752"/>
    </source>
</evidence>
<comment type="subcellular location">
    <subcellularLocation>
        <location evidence="1">Cell membrane</location>
        <topology evidence="1">Multi-pass membrane protein</topology>
    </subcellularLocation>
</comment>
<comment type="similarity">
    <text evidence="16">Belongs to the SEDS family. FtsW subfamily.</text>
</comment>
<accession>A0A2M6XB07</accession>
<dbReference type="EMBL" id="PEZK01000020">
    <property type="protein sequence ID" value="PIU02254.1"/>
    <property type="molecule type" value="Genomic_DNA"/>
</dbReference>
<comment type="catalytic activity">
    <reaction evidence="20">
        <text>[GlcNAc-(1-&gt;4)-Mur2Ac(oyl-L-Ala-gamma-D-Glu-L-Lys-D-Ala-D-Ala)](n)-di-trans,octa-cis-undecaprenyl diphosphate + beta-D-GlcNAc-(1-&gt;4)-Mur2Ac(oyl-L-Ala-gamma-D-Glu-L-Lys-D-Ala-D-Ala)-di-trans,octa-cis-undecaprenyl diphosphate = [GlcNAc-(1-&gt;4)-Mur2Ac(oyl-L-Ala-gamma-D-Glu-L-Lys-D-Ala-D-Ala)](n+1)-di-trans,octa-cis-undecaprenyl diphosphate + di-trans,octa-cis-undecaprenyl diphosphate + H(+)</text>
        <dbReference type="Rhea" id="RHEA:23708"/>
        <dbReference type="Rhea" id="RHEA-COMP:9602"/>
        <dbReference type="Rhea" id="RHEA-COMP:9603"/>
        <dbReference type="ChEBI" id="CHEBI:15378"/>
        <dbReference type="ChEBI" id="CHEBI:58405"/>
        <dbReference type="ChEBI" id="CHEBI:60033"/>
        <dbReference type="ChEBI" id="CHEBI:78435"/>
        <dbReference type="EC" id="2.4.99.28"/>
    </reaction>
</comment>
<evidence type="ECO:0000256" key="9">
    <source>
        <dbReference type="ARBA" id="ARBA00022984"/>
    </source>
</evidence>
<reference evidence="23" key="1">
    <citation type="submission" date="2017-09" db="EMBL/GenBank/DDBJ databases">
        <title>Depth-based differentiation of microbial function through sediment-hosted aquifers and enrichment of novel symbionts in the deep terrestrial subsurface.</title>
        <authorList>
            <person name="Probst A.J."/>
            <person name="Ladd B."/>
            <person name="Jarett J.K."/>
            <person name="Geller-Mcgrath D.E."/>
            <person name="Sieber C.M.K."/>
            <person name="Emerson J.B."/>
            <person name="Anantharaman K."/>
            <person name="Thomas B.C."/>
            <person name="Malmstrom R."/>
            <person name="Stieglmeier M."/>
            <person name="Klingl A."/>
            <person name="Woyke T."/>
            <person name="Ryan C.M."/>
            <person name="Banfield J.F."/>
        </authorList>
    </citation>
    <scope>NUCLEOTIDE SEQUENCE [LARGE SCALE GENOMIC DNA]</scope>
</reference>
<keyword evidence="10 21" id="KW-1133">Transmembrane helix</keyword>
<dbReference type="GO" id="GO:0009252">
    <property type="term" value="P:peptidoglycan biosynthetic process"/>
    <property type="evidence" value="ECO:0007669"/>
    <property type="project" value="UniProtKB-KW"/>
</dbReference>
<evidence type="ECO:0000256" key="20">
    <source>
        <dbReference type="ARBA" id="ARBA00049902"/>
    </source>
</evidence>
<evidence type="ECO:0000256" key="18">
    <source>
        <dbReference type="ARBA" id="ARBA00041418"/>
    </source>
</evidence>
<dbReference type="GO" id="GO:0032153">
    <property type="term" value="C:cell division site"/>
    <property type="evidence" value="ECO:0007669"/>
    <property type="project" value="TreeGrafter"/>
</dbReference>
<feature type="transmembrane region" description="Helical" evidence="21">
    <location>
        <begin position="335"/>
        <end position="356"/>
    </location>
</feature>
<keyword evidence="11 21" id="KW-0472">Membrane</keyword>
<dbReference type="InterPro" id="IPR013437">
    <property type="entry name" value="FtsW"/>
</dbReference>
<dbReference type="EC" id="2.4.99.28" evidence="19"/>
<keyword evidence="9" id="KW-0573">Peptidoglycan synthesis</keyword>
<evidence type="ECO:0000256" key="17">
    <source>
        <dbReference type="ARBA" id="ARBA00041185"/>
    </source>
</evidence>
<feature type="transmembrane region" description="Helical" evidence="21">
    <location>
        <begin position="261"/>
        <end position="286"/>
    </location>
</feature>
<evidence type="ECO:0000256" key="7">
    <source>
        <dbReference type="ARBA" id="ARBA00022692"/>
    </source>
</evidence>
<evidence type="ECO:0000313" key="22">
    <source>
        <dbReference type="EMBL" id="PIU02254.1"/>
    </source>
</evidence>
<feature type="transmembrane region" description="Helical" evidence="21">
    <location>
        <begin position="298"/>
        <end position="323"/>
    </location>
</feature>
<keyword evidence="12" id="KW-0131">Cell cycle</keyword>
<comment type="pathway">
    <text evidence="2">Cell wall biogenesis; peptidoglycan biosynthesis.</text>
</comment>
<proteinExistence type="inferred from homology"/>
<evidence type="ECO:0000256" key="1">
    <source>
        <dbReference type="ARBA" id="ARBA00004651"/>
    </source>
</evidence>
<evidence type="ECO:0000256" key="11">
    <source>
        <dbReference type="ARBA" id="ARBA00023136"/>
    </source>
</evidence>
<keyword evidence="5" id="KW-0328">Glycosyltransferase</keyword>
<keyword evidence="7 21" id="KW-0812">Transmembrane</keyword>
<gene>
    <name evidence="22" type="primary">ftsW</name>
    <name evidence="22" type="ORF">COT66_01295</name>
</gene>
<feature type="transmembrane region" description="Helical" evidence="21">
    <location>
        <begin position="50"/>
        <end position="68"/>
    </location>
</feature>
<comment type="caution">
    <text evidence="22">The sequence shown here is derived from an EMBL/GenBank/DDBJ whole genome shotgun (WGS) entry which is preliminary data.</text>
</comment>
<organism evidence="22 23">
    <name type="scientific">Candidatus Shapirobacteria bacterium CG09_land_8_20_14_0_10_49_15</name>
    <dbReference type="NCBI Taxonomy" id="1974482"/>
    <lineage>
        <taxon>Bacteria</taxon>
        <taxon>Candidatus Shapironibacteriota</taxon>
    </lineage>
</organism>
<dbReference type="GO" id="GO:0008955">
    <property type="term" value="F:peptidoglycan glycosyltransferase activity"/>
    <property type="evidence" value="ECO:0007669"/>
    <property type="project" value="UniProtKB-EC"/>
</dbReference>
<dbReference type="GO" id="GO:0008360">
    <property type="term" value="P:regulation of cell shape"/>
    <property type="evidence" value="ECO:0007669"/>
    <property type="project" value="UniProtKB-KW"/>
</dbReference>
<dbReference type="PANTHER" id="PTHR30474">
    <property type="entry name" value="CELL CYCLE PROTEIN"/>
    <property type="match status" value="1"/>
</dbReference>
<sequence length="364" mass="39342">MSPRSQKTKPDYYLIGLVLLLTVFGVIMVGNSSVVEAYRDFGDKLYYFKLQLQWAGIGLVAFGLTSWLDYHWLKKLSAPLIAGTLFFLVLVLIPQLGTQALGARRWLGLGPIRFQPAELAKLALVVYLAAFLSRPSQSEGWPCLVLLVSLLGLVMLQPDLGTTIVLAATAGTIYFVAGAPWWQIFLLLLAGVGGGAGLILTSSYRRERLLTFLNPTRDPLGASYHIRQVLIALGSGGIFGVGLGQSRQKYEYLPEVSTDSIFAVIAEETGLVGGLLILLLFLLLVWRGLKIAQNTPDGFGRLLAVGITSWLGIQAFVNLAAMVALVPLTGIPLPFISYGGSSLLLALFATGVLVNLSRHQVAKR</sequence>
<evidence type="ECO:0000256" key="10">
    <source>
        <dbReference type="ARBA" id="ARBA00022989"/>
    </source>
</evidence>
<feature type="transmembrane region" description="Helical" evidence="21">
    <location>
        <begin position="80"/>
        <end position="102"/>
    </location>
</feature>
<dbReference type="GO" id="GO:0071555">
    <property type="term" value="P:cell wall organization"/>
    <property type="evidence" value="ECO:0007669"/>
    <property type="project" value="UniProtKB-KW"/>
</dbReference>
<evidence type="ECO:0000256" key="8">
    <source>
        <dbReference type="ARBA" id="ARBA00022960"/>
    </source>
</evidence>
<dbReference type="Proteomes" id="UP000231214">
    <property type="component" value="Unassembled WGS sequence"/>
</dbReference>
<evidence type="ECO:0000256" key="14">
    <source>
        <dbReference type="ARBA" id="ARBA00032370"/>
    </source>
</evidence>
<evidence type="ECO:0000256" key="4">
    <source>
        <dbReference type="ARBA" id="ARBA00022618"/>
    </source>
</evidence>
<dbReference type="NCBIfam" id="TIGR02614">
    <property type="entry name" value="ftsW"/>
    <property type="match status" value="1"/>
</dbReference>
<feature type="transmembrane region" description="Helical" evidence="21">
    <location>
        <begin position="12"/>
        <end position="30"/>
    </location>
</feature>
<evidence type="ECO:0000256" key="6">
    <source>
        <dbReference type="ARBA" id="ARBA00022679"/>
    </source>
</evidence>
<keyword evidence="8" id="KW-0133">Cell shape</keyword>
<dbReference type="GO" id="GO:0005886">
    <property type="term" value="C:plasma membrane"/>
    <property type="evidence" value="ECO:0007669"/>
    <property type="project" value="UniProtKB-SubCell"/>
</dbReference>